<dbReference type="GO" id="GO:0035869">
    <property type="term" value="C:ciliary transition zone"/>
    <property type="evidence" value="ECO:0007669"/>
    <property type="project" value="TreeGrafter"/>
</dbReference>
<keyword evidence="3" id="KW-1185">Reference proteome</keyword>
<dbReference type="GO" id="GO:0036064">
    <property type="term" value="C:ciliary basal body"/>
    <property type="evidence" value="ECO:0007669"/>
    <property type="project" value="TreeGrafter"/>
</dbReference>
<name>A0A507CIS9_9FUNG</name>
<dbReference type="Proteomes" id="UP000320475">
    <property type="component" value="Unassembled WGS sequence"/>
</dbReference>
<dbReference type="Gene3D" id="1.20.1270.60">
    <property type="entry name" value="Arfaptin homology (AH) domain/BAR domain"/>
    <property type="match status" value="1"/>
</dbReference>
<dbReference type="AlphaFoldDB" id="A0A507CIS9"/>
<evidence type="ECO:0000313" key="3">
    <source>
        <dbReference type="Proteomes" id="UP000317494"/>
    </source>
</evidence>
<evidence type="ECO:0000313" key="2">
    <source>
        <dbReference type="EMBL" id="TPX40781.1"/>
    </source>
</evidence>
<dbReference type="PANTHER" id="PTHR21223">
    <property type="entry name" value="CBY1-INTERACTING BAR DOMAIN-CONTAINING PROTEIN HOMOLOG"/>
    <property type="match status" value="1"/>
</dbReference>
<gene>
    <name evidence="1" type="ORF">SeLEV6574_g07194</name>
    <name evidence="2" type="ORF">SeMB42_g05873</name>
</gene>
<protein>
    <recommendedName>
        <fullName evidence="5">BAR domain-containing protein</fullName>
    </recommendedName>
</protein>
<accession>A0A507CIS9</accession>
<dbReference type="STRING" id="286115.A0A507CIS9"/>
<organism evidence="1 4">
    <name type="scientific">Synchytrium endobioticum</name>
    <dbReference type="NCBI Taxonomy" id="286115"/>
    <lineage>
        <taxon>Eukaryota</taxon>
        <taxon>Fungi</taxon>
        <taxon>Fungi incertae sedis</taxon>
        <taxon>Chytridiomycota</taxon>
        <taxon>Chytridiomycota incertae sedis</taxon>
        <taxon>Chytridiomycetes</taxon>
        <taxon>Synchytriales</taxon>
        <taxon>Synchytriaceae</taxon>
        <taxon>Synchytrium</taxon>
    </lineage>
</organism>
<dbReference type="Pfam" id="PF06730">
    <property type="entry name" value="FAM92"/>
    <property type="match status" value="1"/>
</dbReference>
<dbReference type="SUPFAM" id="SSF103657">
    <property type="entry name" value="BAR/IMD domain-like"/>
    <property type="match status" value="1"/>
</dbReference>
<sequence length="246" mass="28159">MSNSIRETEEKARYVQRSVVKTEKNMHELRACLQGYTRNQERLRRKSLKLSTILKGYSECEDKNLKAVMAQLAAKLADLQQFRDMADVRIDCLSTEPLKIYNMICSQLKGQIRLREAAIEKEQRKQTQLDRVMIKESANRTKVSQSQLELAGATNDVQLATAALLADIRRFEETKRTDLRSVLGEFLFTEISYHAKAIELLSEAHNIIHETDLTEDLEDMTFVWANTPMTPTTPRSALSSAVPSYM</sequence>
<comment type="caution">
    <text evidence="1">The sequence shown here is derived from an EMBL/GenBank/DDBJ whole genome shotgun (WGS) entry which is preliminary data.</text>
</comment>
<proteinExistence type="predicted"/>
<dbReference type="Proteomes" id="UP000317494">
    <property type="component" value="Unassembled WGS sequence"/>
</dbReference>
<dbReference type="InterPro" id="IPR009602">
    <property type="entry name" value="CBAR/FAM92"/>
</dbReference>
<reference evidence="3 4" key="1">
    <citation type="journal article" date="2019" name="Sci. Rep.">
        <title>Comparative genomics of chytrid fungi reveal insights into the obligate biotrophic and pathogenic lifestyle of Synchytrium endobioticum.</title>
        <authorList>
            <person name="van de Vossenberg B.T.L.H."/>
            <person name="Warris S."/>
            <person name="Nguyen H.D.T."/>
            <person name="van Gent-Pelzer M.P.E."/>
            <person name="Joly D.L."/>
            <person name="van de Geest H.C."/>
            <person name="Bonants P.J.M."/>
            <person name="Smith D.S."/>
            <person name="Levesque C.A."/>
            <person name="van der Lee T.A.J."/>
        </authorList>
    </citation>
    <scope>NUCLEOTIDE SEQUENCE [LARGE SCALE GENOMIC DNA]</scope>
    <source>
        <strain evidence="1 4">LEV6574</strain>
        <strain evidence="2 3">MB42</strain>
    </source>
</reference>
<evidence type="ECO:0008006" key="5">
    <source>
        <dbReference type="Google" id="ProtNLM"/>
    </source>
</evidence>
<dbReference type="GO" id="GO:0060271">
    <property type="term" value="P:cilium assembly"/>
    <property type="evidence" value="ECO:0007669"/>
    <property type="project" value="TreeGrafter"/>
</dbReference>
<dbReference type="EMBL" id="QEAM01000478">
    <property type="protein sequence ID" value="TPX39458.1"/>
    <property type="molecule type" value="Genomic_DNA"/>
</dbReference>
<dbReference type="OrthoDB" id="60621at2759"/>
<dbReference type="EMBL" id="QEAN01000301">
    <property type="protein sequence ID" value="TPX40781.1"/>
    <property type="molecule type" value="Genomic_DNA"/>
</dbReference>
<evidence type="ECO:0000313" key="1">
    <source>
        <dbReference type="EMBL" id="TPX39458.1"/>
    </source>
</evidence>
<dbReference type="InterPro" id="IPR027267">
    <property type="entry name" value="AH/BAR_dom_sf"/>
</dbReference>
<dbReference type="VEuPathDB" id="FungiDB:SeMB42_g05873"/>
<dbReference type="PANTHER" id="PTHR21223:SF2">
    <property type="entry name" value="CBY1-INTERACTING BAR DOMAIN-CONTAINING PROTEIN HOMOLOG"/>
    <property type="match status" value="1"/>
</dbReference>
<evidence type="ECO:0000313" key="4">
    <source>
        <dbReference type="Proteomes" id="UP000320475"/>
    </source>
</evidence>